<sequence length="171" mass="18801">MMVQEQHATKGKAAGDEGGHAQEYLTYTLGPEEYAIDILKVQEIRGYEPPTTIANAPDFLKGVINLRGTIVPIVDLRIKFNVGKADYTPFTVVIILNIGSRVVGIVVDSVSDVTMLRQEQIRPAPEFAATVDTKYINGLCTLDERMLIVVDIERLMLSSEMALVDAAQHAQ</sequence>
<organism evidence="6 7">
    <name type="scientific">Sulfuritalea hydrogenivorans sk43H</name>
    <dbReference type="NCBI Taxonomy" id="1223802"/>
    <lineage>
        <taxon>Bacteria</taxon>
        <taxon>Pseudomonadati</taxon>
        <taxon>Pseudomonadota</taxon>
        <taxon>Betaproteobacteria</taxon>
        <taxon>Nitrosomonadales</taxon>
        <taxon>Sterolibacteriaceae</taxon>
        <taxon>Sulfuritalea</taxon>
    </lineage>
</organism>
<dbReference type="PROSITE" id="PS50851">
    <property type="entry name" value="CHEW"/>
    <property type="match status" value="1"/>
</dbReference>
<dbReference type="EMBL" id="AP012547">
    <property type="protein sequence ID" value="BAO28701.1"/>
    <property type="molecule type" value="Genomic_DNA"/>
</dbReference>
<dbReference type="KEGG" id="shd:SUTH_00895"/>
<dbReference type="Gene3D" id="2.30.30.40">
    <property type="entry name" value="SH3 Domains"/>
    <property type="match status" value="1"/>
</dbReference>
<dbReference type="Pfam" id="PF01584">
    <property type="entry name" value="CheW"/>
    <property type="match status" value="1"/>
</dbReference>
<name>W0SCD2_9PROT</name>
<keyword evidence="7" id="KW-1185">Reference proteome</keyword>
<dbReference type="RefSeq" id="WP_041097403.1">
    <property type="nucleotide sequence ID" value="NZ_AP012547.1"/>
</dbReference>
<keyword evidence="3" id="KW-0963">Cytoplasm</keyword>
<dbReference type="GO" id="GO:0007165">
    <property type="term" value="P:signal transduction"/>
    <property type="evidence" value="ECO:0007669"/>
    <property type="project" value="InterPro"/>
</dbReference>
<protein>
    <recommendedName>
        <fullName evidence="2">Chemotaxis protein CheW</fullName>
    </recommendedName>
</protein>
<accession>W0SCD2</accession>
<reference evidence="6 7" key="1">
    <citation type="journal article" date="2014" name="Syst. Appl. Microbiol.">
        <title>Complete genomes of freshwater sulfur oxidizers Sulfuricella denitrificans skB26 and Sulfuritalea hydrogenivorans sk43H: genetic insights into the sulfur oxidation pathway of betaproteobacteria.</title>
        <authorList>
            <person name="Watanabe T."/>
            <person name="Kojima H."/>
            <person name="Fukui M."/>
        </authorList>
    </citation>
    <scope>NUCLEOTIDE SEQUENCE [LARGE SCALE GENOMIC DNA]</scope>
    <source>
        <strain evidence="6">DSM22779</strain>
    </source>
</reference>
<dbReference type="FunFam" id="2.40.50.180:FF:000002">
    <property type="entry name" value="Chemotaxis protein CheW"/>
    <property type="match status" value="1"/>
</dbReference>
<dbReference type="CDD" id="cd00732">
    <property type="entry name" value="CheW"/>
    <property type="match status" value="1"/>
</dbReference>
<comment type="subcellular location">
    <subcellularLocation>
        <location evidence="1">Cytoplasm</location>
    </subcellularLocation>
</comment>
<dbReference type="Gene3D" id="2.40.50.180">
    <property type="entry name" value="CheA-289, Domain 4"/>
    <property type="match status" value="1"/>
</dbReference>
<dbReference type="HOGENOM" id="CLU_048995_1_0_4"/>
<dbReference type="PANTHER" id="PTHR22617">
    <property type="entry name" value="CHEMOTAXIS SENSOR HISTIDINE KINASE-RELATED"/>
    <property type="match status" value="1"/>
</dbReference>
<dbReference type="GO" id="GO:0005829">
    <property type="term" value="C:cytosol"/>
    <property type="evidence" value="ECO:0007669"/>
    <property type="project" value="TreeGrafter"/>
</dbReference>
<keyword evidence="4" id="KW-0145">Chemotaxis</keyword>
<dbReference type="AlphaFoldDB" id="W0SCD2"/>
<dbReference type="GO" id="GO:0006935">
    <property type="term" value="P:chemotaxis"/>
    <property type="evidence" value="ECO:0007669"/>
    <property type="project" value="UniProtKB-KW"/>
</dbReference>
<dbReference type="SUPFAM" id="SSF50341">
    <property type="entry name" value="CheW-like"/>
    <property type="match status" value="1"/>
</dbReference>
<dbReference type="InterPro" id="IPR036061">
    <property type="entry name" value="CheW-like_dom_sf"/>
</dbReference>
<gene>
    <name evidence="6" type="ORF">SUTH_00895</name>
</gene>
<proteinExistence type="predicted"/>
<evidence type="ECO:0000256" key="4">
    <source>
        <dbReference type="ARBA" id="ARBA00022500"/>
    </source>
</evidence>
<dbReference type="SMART" id="SM00260">
    <property type="entry name" value="CheW"/>
    <property type="match status" value="1"/>
</dbReference>
<evidence type="ECO:0000256" key="1">
    <source>
        <dbReference type="ARBA" id="ARBA00004496"/>
    </source>
</evidence>
<evidence type="ECO:0000313" key="7">
    <source>
        <dbReference type="Proteomes" id="UP000031637"/>
    </source>
</evidence>
<dbReference type="STRING" id="1223802.SUTH_00895"/>
<dbReference type="Proteomes" id="UP000031637">
    <property type="component" value="Chromosome"/>
</dbReference>
<evidence type="ECO:0000313" key="6">
    <source>
        <dbReference type="EMBL" id="BAO28701.1"/>
    </source>
</evidence>
<evidence type="ECO:0000256" key="3">
    <source>
        <dbReference type="ARBA" id="ARBA00022490"/>
    </source>
</evidence>
<feature type="domain" description="CheW-like" evidence="5">
    <location>
        <begin position="21"/>
        <end position="161"/>
    </location>
</feature>
<dbReference type="InterPro" id="IPR002545">
    <property type="entry name" value="CheW-lke_dom"/>
</dbReference>
<dbReference type="InterPro" id="IPR039315">
    <property type="entry name" value="CheW"/>
</dbReference>
<dbReference type="PANTHER" id="PTHR22617:SF45">
    <property type="entry name" value="CHEMOTAXIS PROTEIN CHEW"/>
    <property type="match status" value="1"/>
</dbReference>
<evidence type="ECO:0000256" key="2">
    <source>
        <dbReference type="ARBA" id="ARBA00021483"/>
    </source>
</evidence>
<evidence type="ECO:0000259" key="5">
    <source>
        <dbReference type="PROSITE" id="PS50851"/>
    </source>
</evidence>